<dbReference type="PANTHER" id="PTHR32331">
    <property type="entry name" value="UPF0313 PROTEIN YGIQ"/>
    <property type="match status" value="1"/>
</dbReference>
<sequence>MEHRDKFLQINKEQKKKQFLTYYLIAAHPGCREGDMYRLKEYTSKELKLNPEQVQIFTPTPSTYSTLMYYTERDPFTGKAFFVEKNLKKM</sequence>
<accession>X1KJH8</accession>
<evidence type="ECO:0000313" key="2">
    <source>
        <dbReference type="EMBL" id="GAH82213.1"/>
    </source>
</evidence>
<comment type="caution">
    <text evidence="2">The sequence shown here is derived from an EMBL/GenBank/DDBJ whole genome shotgun (WGS) entry which is preliminary data.</text>
</comment>
<organism evidence="2">
    <name type="scientific">marine sediment metagenome</name>
    <dbReference type="NCBI Taxonomy" id="412755"/>
    <lineage>
        <taxon>unclassified sequences</taxon>
        <taxon>metagenomes</taxon>
        <taxon>ecological metagenomes</taxon>
    </lineage>
</organism>
<dbReference type="AlphaFoldDB" id="X1KJH8"/>
<feature type="non-terminal residue" evidence="2">
    <location>
        <position position="90"/>
    </location>
</feature>
<dbReference type="Pfam" id="PF11842">
    <property type="entry name" value="DUF3362"/>
    <property type="match status" value="1"/>
</dbReference>
<dbReference type="InterPro" id="IPR024560">
    <property type="entry name" value="UPF0313_C"/>
</dbReference>
<dbReference type="InterPro" id="IPR022946">
    <property type="entry name" value="UPF0313"/>
</dbReference>
<gene>
    <name evidence="2" type="ORF">S03H2_61268</name>
</gene>
<protein>
    <recommendedName>
        <fullName evidence="1">UPF0313 domain-containing protein</fullName>
    </recommendedName>
</protein>
<dbReference type="PANTHER" id="PTHR32331:SF0">
    <property type="entry name" value="UPF0313 PROTEIN YGIQ"/>
    <property type="match status" value="1"/>
</dbReference>
<evidence type="ECO:0000259" key="1">
    <source>
        <dbReference type="Pfam" id="PF11842"/>
    </source>
</evidence>
<name>X1KJH8_9ZZZZ</name>
<proteinExistence type="predicted"/>
<reference evidence="2" key="1">
    <citation type="journal article" date="2014" name="Front. Microbiol.">
        <title>High frequency of phylogenetically diverse reductive dehalogenase-homologous genes in deep subseafloor sedimentary metagenomes.</title>
        <authorList>
            <person name="Kawai M."/>
            <person name="Futagami T."/>
            <person name="Toyoda A."/>
            <person name="Takaki Y."/>
            <person name="Nishi S."/>
            <person name="Hori S."/>
            <person name="Arai W."/>
            <person name="Tsubouchi T."/>
            <person name="Morono Y."/>
            <person name="Uchiyama I."/>
            <person name="Ito T."/>
            <person name="Fujiyama A."/>
            <person name="Inagaki F."/>
            <person name="Takami H."/>
        </authorList>
    </citation>
    <scope>NUCLEOTIDE SEQUENCE</scope>
    <source>
        <strain evidence="2">Expedition CK06-06</strain>
    </source>
</reference>
<dbReference type="EMBL" id="BARU01039541">
    <property type="protein sequence ID" value="GAH82213.1"/>
    <property type="molecule type" value="Genomic_DNA"/>
</dbReference>
<feature type="domain" description="UPF0313" evidence="1">
    <location>
        <begin position="52"/>
        <end position="77"/>
    </location>
</feature>